<organism evidence="1 2">
    <name type="scientific">Ceutorhynchus assimilis</name>
    <name type="common">cabbage seed weevil</name>
    <dbReference type="NCBI Taxonomy" id="467358"/>
    <lineage>
        <taxon>Eukaryota</taxon>
        <taxon>Metazoa</taxon>
        <taxon>Ecdysozoa</taxon>
        <taxon>Arthropoda</taxon>
        <taxon>Hexapoda</taxon>
        <taxon>Insecta</taxon>
        <taxon>Pterygota</taxon>
        <taxon>Neoptera</taxon>
        <taxon>Endopterygota</taxon>
        <taxon>Coleoptera</taxon>
        <taxon>Polyphaga</taxon>
        <taxon>Cucujiformia</taxon>
        <taxon>Curculionidae</taxon>
        <taxon>Ceutorhynchinae</taxon>
        <taxon>Ceutorhynchus</taxon>
    </lineage>
</organism>
<dbReference type="AlphaFoldDB" id="A0A9N9MDW1"/>
<dbReference type="OrthoDB" id="6771723at2759"/>
<reference evidence="1" key="1">
    <citation type="submission" date="2022-01" db="EMBL/GenBank/DDBJ databases">
        <authorList>
            <person name="King R."/>
        </authorList>
    </citation>
    <scope>NUCLEOTIDE SEQUENCE</scope>
</reference>
<dbReference type="SUPFAM" id="SSF81383">
    <property type="entry name" value="F-box domain"/>
    <property type="match status" value="1"/>
</dbReference>
<dbReference type="EMBL" id="OU892277">
    <property type="protein sequence ID" value="CAG9761123.1"/>
    <property type="molecule type" value="Genomic_DNA"/>
</dbReference>
<evidence type="ECO:0000313" key="2">
    <source>
        <dbReference type="Proteomes" id="UP001152799"/>
    </source>
</evidence>
<accession>A0A9N9MDW1</accession>
<dbReference type="Proteomes" id="UP001152799">
    <property type="component" value="Chromosome 1"/>
</dbReference>
<name>A0A9N9MDW1_9CUCU</name>
<gene>
    <name evidence="1" type="ORF">CEUTPL_LOCUS1834</name>
</gene>
<protein>
    <recommendedName>
        <fullName evidence="3">F-box domain-containing protein</fullName>
    </recommendedName>
</protein>
<evidence type="ECO:0000313" key="1">
    <source>
        <dbReference type="EMBL" id="CAG9761123.1"/>
    </source>
</evidence>
<evidence type="ECO:0008006" key="3">
    <source>
        <dbReference type="Google" id="ProtNLM"/>
    </source>
</evidence>
<sequence>MYSLLPSIAFAKLPELPIEVWCITMRLLDSKSLLSIVRSSSFFSNIARGDPVLRQKVRSAIKEEKEDLLIRLTRPGVGVRTQRLEQTQLYSSNFQKKIAITKCPQMFRVNQKANIRTKTKKAGLKAKTEIIKSSRFNPYRL</sequence>
<proteinExistence type="predicted"/>
<dbReference type="InterPro" id="IPR036047">
    <property type="entry name" value="F-box-like_dom_sf"/>
</dbReference>
<keyword evidence="2" id="KW-1185">Reference proteome</keyword>